<dbReference type="GO" id="GO:0006357">
    <property type="term" value="P:regulation of transcription by RNA polymerase II"/>
    <property type="evidence" value="ECO:0007669"/>
    <property type="project" value="InterPro"/>
</dbReference>
<keyword evidence="11" id="KW-1185">Reference proteome</keyword>
<comment type="similarity">
    <text evidence="2 9">Belongs to the Mediator complex subunit 5 family.</text>
</comment>
<evidence type="ECO:0000256" key="8">
    <source>
        <dbReference type="ARBA" id="ARBA00031256"/>
    </source>
</evidence>
<comment type="function">
    <text evidence="9">Component of the Mediator complex, a coactivator involved in the regulated transcription of nearly all RNA polymerase II-dependent genes. Mediator functions as a bridge to convey information from gene-specific regulatory proteins to the basal RNA polymerase II transcription machinery. Mediator is recruited to promoters by direct interactions with regulatory proteins and serves as a scaffold for the assembly of a functional preinitiation complex with RNA polymerase II and the general transcription factors.</text>
</comment>
<dbReference type="AlphaFoldDB" id="A0AAI9SZJ3"/>
<evidence type="ECO:0000256" key="6">
    <source>
        <dbReference type="ARBA" id="ARBA00023163"/>
    </source>
</evidence>
<comment type="subcellular location">
    <subcellularLocation>
        <location evidence="1 9">Nucleus</location>
    </subcellularLocation>
</comment>
<dbReference type="EMBL" id="JAHUZD010000026">
    <property type="protein sequence ID" value="KAI3405892.2"/>
    <property type="molecule type" value="Genomic_DNA"/>
</dbReference>
<evidence type="ECO:0000256" key="1">
    <source>
        <dbReference type="ARBA" id="ARBA00004123"/>
    </source>
</evidence>
<evidence type="ECO:0000313" key="11">
    <source>
        <dbReference type="Proteomes" id="UP001202479"/>
    </source>
</evidence>
<evidence type="ECO:0000256" key="3">
    <source>
        <dbReference type="ARBA" id="ARBA00020628"/>
    </source>
</evidence>
<name>A0AAI9SZJ3_9ASCO</name>
<dbReference type="PANTHER" id="PTHR35784">
    <property type="entry name" value="MEDIATOR OF RNA POLYMERASE II TRANSCRIPTION SUBUNIT 5"/>
    <property type="match status" value="1"/>
</dbReference>
<keyword evidence="5 9" id="KW-0010">Activator</keyword>
<keyword evidence="6 9" id="KW-0804">Transcription</keyword>
<evidence type="ECO:0000256" key="5">
    <source>
        <dbReference type="ARBA" id="ARBA00023159"/>
    </source>
</evidence>
<sequence>MAFADKIEGHRLYLMTELSLSTKSKSKLFWSNLYKLPDELEARYLQEVLKIIQKCEKVQNQETIDALIARDLPNYIMAYSDKQDKSLAVVNQIISLIVVLVDNYYSSAIKNDSSKQIWNKFIIKFVSSVDKYTGGTFNFTNLVKKVKPILLQSSLEKLQDSQIIRLDEGICASATEQSEILPVSLVIHNKLEFYLNVKRICWFYQFSKDFKKLEILQNPTTFLKHFVQECISPQVQSDNHYIANAFTNAVFANLSLNVSGYHLFNVKNFILTKLTLIFKDLNFKEQEVSELLADNLKSLTMVDANMKRMVLEAMKCNSVGDDNSVELRAKFSETLVNVNSGFTSLEESGLIELINELPKILLTDKRQQIASNMILDMIDGFVRSKELEKLNRLLLALMNNVELVNIILFHTNMTLLNKLIDYIDFENFKIDSDEDEFQEYYSYCGVAIISIILILKVFDIDFSKIDIKDSFVISYINSFFYRLGSNLTSNAPTKNENAEEDSTIITNYNTLLSEWINSLFDESNDGLSDDLVKSLSIKQIYKLIPIVYKQAIEATNIKRIDFSVMNNGLDYLSQLFLIPVNVCLIEWMLRDPSLKMDLKYKILSELIKTSLQNVGETPSLIFKIILNICGPEIMKQCPVTEVYQIITPHVHYNNVEKTTPKEKMPISNIRESFKNIFTADTSQYIELFESFEKFLKHNKLEVVQFTIQELYTFHTRSSEENLKLFINLMVSIFIWDSIENNEDKLYWIEKLNADVDRADLTTKTTSSLPSATFSTTTTSEAKDLSFNVSIDYHYSSIFNDEVAASSMNGGGKDAADAMDDMDEFLKQDDEEDDQNEDIEMKIATSEELLKFINHVHREDCLLAYFKRVKDKTNESNLFYTTIKILNEKILEDLSSREI</sequence>
<dbReference type="GO" id="GO:0016592">
    <property type="term" value="C:mediator complex"/>
    <property type="evidence" value="ECO:0007669"/>
    <property type="project" value="InterPro"/>
</dbReference>
<organism evidence="10 11">
    <name type="scientific">Candida oxycetoniae</name>
    <dbReference type="NCBI Taxonomy" id="497107"/>
    <lineage>
        <taxon>Eukaryota</taxon>
        <taxon>Fungi</taxon>
        <taxon>Dikarya</taxon>
        <taxon>Ascomycota</taxon>
        <taxon>Saccharomycotina</taxon>
        <taxon>Pichiomycetes</taxon>
        <taxon>Debaryomycetaceae</taxon>
        <taxon>Candida/Lodderomyces clade</taxon>
        <taxon>Candida</taxon>
    </lineage>
</organism>
<evidence type="ECO:0000256" key="9">
    <source>
        <dbReference type="RuleBase" id="RU364142"/>
    </source>
</evidence>
<comment type="subunit">
    <text evidence="9">Component of the Mediator complex.</text>
</comment>
<dbReference type="GO" id="GO:0003712">
    <property type="term" value="F:transcription coregulator activity"/>
    <property type="evidence" value="ECO:0007669"/>
    <property type="project" value="InterPro"/>
</dbReference>
<keyword evidence="4 9" id="KW-0805">Transcription regulation</keyword>
<dbReference type="Pfam" id="PF08689">
    <property type="entry name" value="Med5"/>
    <property type="match status" value="1"/>
</dbReference>
<dbReference type="InterPro" id="IPR014801">
    <property type="entry name" value="Mediator_Med5_fun"/>
</dbReference>
<evidence type="ECO:0000256" key="4">
    <source>
        <dbReference type="ARBA" id="ARBA00023015"/>
    </source>
</evidence>
<gene>
    <name evidence="9" type="primary">MED5</name>
    <name evidence="10" type="ORF">KGF56_001111</name>
</gene>
<protein>
    <recommendedName>
        <fullName evidence="3 9">Mediator of RNA polymerase II transcription subunit 5</fullName>
    </recommendedName>
    <alternativeName>
        <fullName evidence="8 9">Mediator complex subunit 5</fullName>
    </alternativeName>
</protein>
<proteinExistence type="inferred from homology"/>
<comment type="caution">
    <text evidence="10">The sequence shown here is derived from an EMBL/GenBank/DDBJ whole genome shotgun (WGS) entry which is preliminary data.</text>
</comment>
<evidence type="ECO:0000256" key="2">
    <source>
        <dbReference type="ARBA" id="ARBA00008782"/>
    </source>
</evidence>
<evidence type="ECO:0000313" key="10">
    <source>
        <dbReference type="EMBL" id="KAI3405892.2"/>
    </source>
</evidence>
<evidence type="ECO:0000256" key="7">
    <source>
        <dbReference type="ARBA" id="ARBA00023242"/>
    </source>
</evidence>
<dbReference type="Proteomes" id="UP001202479">
    <property type="component" value="Unassembled WGS sequence"/>
</dbReference>
<accession>A0AAI9SZJ3</accession>
<keyword evidence="7 9" id="KW-0539">Nucleus</keyword>
<dbReference type="PANTHER" id="PTHR35784:SF1">
    <property type="entry name" value="MEDIATOR OF RNA POLYMERASE II TRANSCRIPTION SUBUNIT 5"/>
    <property type="match status" value="1"/>
</dbReference>
<reference evidence="10" key="1">
    <citation type="journal article" date="2022" name="DNA Res.">
        <title>Genome analysis of five recently described species of the CUG-Ser clade uncovers Candida theae as a new hybrid lineage with pathogenic potential in the Candida parapsilosis species complex.</title>
        <authorList>
            <person name="Mixao V."/>
            <person name="Del Olmo V."/>
            <person name="Hegedusova E."/>
            <person name="Saus E."/>
            <person name="Pryszcz L."/>
            <person name="Cillingova A."/>
            <person name="Nosek J."/>
            <person name="Gabaldon T."/>
        </authorList>
    </citation>
    <scope>NUCLEOTIDE SEQUENCE</scope>
    <source>
        <strain evidence="10">CBS 10844</strain>
    </source>
</reference>